<name>A0A173T007_ANAHA</name>
<evidence type="ECO:0000256" key="1">
    <source>
        <dbReference type="SAM" id="SignalP"/>
    </source>
</evidence>
<dbReference type="EMBL" id="CYXY01000008">
    <property type="protein sequence ID" value="CUM95329.1"/>
    <property type="molecule type" value="Genomic_DNA"/>
</dbReference>
<keyword evidence="1" id="KW-0732">Signal</keyword>
<accession>A0A173T007</accession>
<evidence type="ECO:0000313" key="2">
    <source>
        <dbReference type="EMBL" id="CUM95329.1"/>
    </source>
</evidence>
<dbReference type="AlphaFoldDB" id="A0A173T007"/>
<gene>
    <name evidence="2" type="ORF">ERS852571_01607</name>
</gene>
<reference evidence="2 3" key="1">
    <citation type="submission" date="2015-09" db="EMBL/GenBank/DDBJ databases">
        <authorList>
            <consortium name="Pathogen Informatics"/>
        </authorList>
    </citation>
    <scope>NUCLEOTIDE SEQUENCE [LARGE SCALE GENOMIC DNA]</scope>
    <source>
        <strain evidence="2 3">2789STDY5834959</strain>
    </source>
</reference>
<dbReference type="Proteomes" id="UP000095553">
    <property type="component" value="Unassembled WGS sequence"/>
</dbReference>
<feature type="signal peptide" evidence="1">
    <location>
        <begin position="1"/>
        <end position="27"/>
    </location>
</feature>
<evidence type="ECO:0000313" key="3">
    <source>
        <dbReference type="Proteomes" id="UP000095553"/>
    </source>
</evidence>
<protein>
    <recommendedName>
        <fullName evidence="4">Lipoprotein</fullName>
    </recommendedName>
</protein>
<dbReference type="RefSeq" id="WP_044925342.1">
    <property type="nucleotide sequence ID" value="NZ_CYXY01000008.1"/>
</dbReference>
<sequence>MSRGIRKTGVLAMVVMLAATLSGCRLAKKDEDGTVKKTLYGAYAVVGKSLDDPDIPDPEMEGTTVGQKDKKGFVHFKKIKGYFFFHKYDQKENMISMDGDPQLTHFSGGSNMKDGEIQKDKWQKTGQSCKATIYVQETKGITKVQIGSVYKRADGTFYLEPSGRSSMQDLCKTGGSGISQSFSVDTEEGKMTYRVDFKADRAVKKIQIIEMNKGDVKIKKTAYISPKIKQYQMQKDTAYVIINEQLIGMKGQTINRQKIHSAKKNFTYKWKQLGDDGVLTPTDLKFKK</sequence>
<organism evidence="2 3">
    <name type="scientific">Anaerostipes hadrus</name>
    <dbReference type="NCBI Taxonomy" id="649756"/>
    <lineage>
        <taxon>Bacteria</taxon>
        <taxon>Bacillati</taxon>
        <taxon>Bacillota</taxon>
        <taxon>Clostridia</taxon>
        <taxon>Lachnospirales</taxon>
        <taxon>Lachnospiraceae</taxon>
        <taxon>Anaerostipes</taxon>
    </lineage>
</organism>
<evidence type="ECO:0008006" key="4">
    <source>
        <dbReference type="Google" id="ProtNLM"/>
    </source>
</evidence>
<feature type="chain" id="PRO_5039537781" description="Lipoprotein" evidence="1">
    <location>
        <begin position="28"/>
        <end position="288"/>
    </location>
</feature>
<dbReference type="PROSITE" id="PS51257">
    <property type="entry name" value="PROKAR_LIPOPROTEIN"/>
    <property type="match status" value="1"/>
</dbReference>
<proteinExistence type="predicted"/>